<dbReference type="EC" id="5.3.2.-" evidence="4"/>
<evidence type="ECO:0000313" key="6">
    <source>
        <dbReference type="EMBL" id="RCJ08407.1"/>
    </source>
</evidence>
<sequence length="71" mass="7600">MTNDRSRAMPIMQVFLMEGRTEEQKAGLIGALTDAAVASIGVPRESVRVLITEMPKAHFGIGGKSATELGR</sequence>
<evidence type="ECO:0000256" key="1">
    <source>
        <dbReference type="ARBA" id="ARBA00006723"/>
    </source>
</evidence>
<dbReference type="NCBIfam" id="TIGR00013">
    <property type="entry name" value="taut"/>
    <property type="match status" value="1"/>
</dbReference>
<dbReference type="AlphaFoldDB" id="A0A367PMI6"/>
<gene>
    <name evidence="6" type="ORF">DDK22_10880</name>
</gene>
<dbReference type="SUPFAM" id="SSF55331">
    <property type="entry name" value="Tautomerase/MIF"/>
    <property type="match status" value="1"/>
</dbReference>
<feature type="domain" description="4-oxalocrotonate tautomerase-like" evidence="5">
    <location>
        <begin position="10"/>
        <end position="66"/>
    </location>
</feature>
<name>A0A367PMI6_CUPNE</name>
<dbReference type="Pfam" id="PF01361">
    <property type="entry name" value="Tautomerase"/>
    <property type="match status" value="1"/>
</dbReference>
<reference evidence="6 7" key="1">
    <citation type="submission" date="2018-04" db="EMBL/GenBank/DDBJ databases">
        <title>Cupriavidus necator CR12 genome sequencing and assembly.</title>
        <authorList>
            <person name="Ben Fekih I."/>
            <person name="Mazhar H.S."/>
            <person name="Bello S.K."/>
            <person name="Rensing C."/>
        </authorList>
    </citation>
    <scope>NUCLEOTIDE SEQUENCE [LARGE SCALE GENOMIC DNA]</scope>
    <source>
        <strain evidence="6 7">CR12</strain>
    </source>
</reference>
<dbReference type="NCBIfam" id="NF002571">
    <property type="entry name" value="PRK02220.1"/>
    <property type="match status" value="1"/>
</dbReference>
<organism evidence="6 7">
    <name type="scientific">Cupriavidus necator</name>
    <name type="common">Alcaligenes eutrophus</name>
    <name type="synonym">Ralstonia eutropha</name>
    <dbReference type="NCBI Taxonomy" id="106590"/>
    <lineage>
        <taxon>Bacteria</taxon>
        <taxon>Pseudomonadati</taxon>
        <taxon>Pseudomonadota</taxon>
        <taxon>Betaproteobacteria</taxon>
        <taxon>Burkholderiales</taxon>
        <taxon>Burkholderiaceae</taxon>
        <taxon>Cupriavidus</taxon>
    </lineage>
</organism>
<evidence type="ECO:0000313" key="7">
    <source>
        <dbReference type="Proteomes" id="UP000253501"/>
    </source>
</evidence>
<dbReference type="InterPro" id="IPR014347">
    <property type="entry name" value="Tautomerase/MIF_sf"/>
</dbReference>
<dbReference type="GO" id="GO:0016853">
    <property type="term" value="F:isomerase activity"/>
    <property type="evidence" value="ECO:0007669"/>
    <property type="project" value="UniProtKB-UniRule"/>
</dbReference>
<feature type="active site" description="Proton acceptor; via imino nitrogen" evidence="3">
    <location>
        <position position="10"/>
    </location>
</feature>
<comment type="caution">
    <text evidence="6">The sequence shown here is derived from an EMBL/GenBank/DDBJ whole genome shotgun (WGS) entry which is preliminary data.</text>
</comment>
<dbReference type="InterPro" id="IPR004370">
    <property type="entry name" value="4-OT-like_dom"/>
</dbReference>
<comment type="similarity">
    <text evidence="1 4">Belongs to the 4-oxalocrotonate tautomerase family.</text>
</comment>
<accession>A0A367PMI6</accession>
<evidence type="ECO:0000259" key="5">
    <source>
        <dbReference type="Pfam" id="PF01361"/>
    </source>
</evidence>
<evidence type="ECO:0000256" key="2">
    <source>
        <dbReference type="ARBA" id="ARBA00023235"/>
    </source>
</evidence>
<dbReference type="PANTHER" id="PTHR35530:SF1">
    <property type="entry name" value="2-HYDROXYMUCONATE TAUTOMERASE"/>
    <property type="match status" value="1"/>
</dbReference>
<protein>
    <recommendedName>
        <fullName evidence="4">Tautomerase</fullName>
        <ecNumber evidence="4">5.3.2.-</ecNumber>
    </recommendedName>
</protein>
<evidence type="ECO:0000256" key="3">
    <source>
        <dbReference type="PIRSR" id="PIRSR618191-1"/>
    </source>
</evidence>
<proteinExistence type="inferred from homology"/>
<evidence type="ECO:0000256" key="4">
    <source>
        <dbReference type="RuleBase" id="RU362032"/>
    </source>
</evidence>
<dbReference type="EMBL" id="QDHA01000024">
    <property type="protein sequence ID" value="RCJ08407.1"/>
    <property type="molecule type" value="Genomic_DNA"/>
</dbReference>
<dbReference type="Gene3D" id="3.30.429.10">
    <property type="entry name" value="Macrophage Migration Inhibitory Factor"/>
    <property type="match status" value="1"/>
</dbReference>
<dbReference type="Proteomes" id="UP000253501">
    <property type="component" value="Unassembled WGS sequence"/>
</dbReference>
<dbReference type="PANTHER" id="PTHR35530">
    <property type="entry name" value="TAUTOMERASE-RELATED"/>
    <property type="match status" value="1"/>
</dbReference>
<dbReference type="InterPro" id="IPR018191">
    <property type="entry name" value="4-OT"/>
</dbReference>
<dbReference type="CDD" id="cd00491">
    <property type="entry name" value="4Oxalocrotonate_Tautomerase"/>
    <property type="match status" value="1"/>
</dbReference>
<keyword evidence="2 4" id="KW-0413">Isomerase</keyword>